<dbReference type="EMBL" id="FWXV01000012">
    <property type="protein sequence ID" value="SMD26030.1"/>
    <property type="molecule type" value="Genomic_DNA"/>
</dbReference>
<dbReference type="PANTHER" id="PTHR43662">
    <property type="match status" value="1"/>
</dbReference>
<dbReference type="OrthoDB" id="581239at2"/>
<evidence type="ECO:0000256" key="1">
    <source>
        <dbReference type="SAM" id="MobiDB-lite"/>
    </source>
</evidence>
<name>A0A1Y5Y808_KIBAR</name>
<organism evidence="3 4">
    <name type="scientific">Kibdelosporangium aridum</name>
    <dbReference type="NCBI Taxonomy" id="2030"/>
    <lineage>
        <taxon>Bacteria</taxon>
        <taxon>Bacillati</taxon>
        <taxon>Actinomycetota</taxon>
        <taxon>Actinomycetes</taxon>
        <taxon>Pseudonocardiales</taxon>
        <taxon>Pseudonocardiaceae</taxon>
        <taxon>Kibdelosporangium</taxon>
    </lineage>
</organism>
<feature type="region of interest" description="Disordered" evidence="1">
    <location>
        <begin position="99"/>
        <end position="121"/>
    </location>
</feature>
<feature type="domain" description="DUF1996" evidence="2">
    <location>
        <begin position="140"/>
        <end position="285"/>
    </location>
</feature>
<dbReference type="Proteomes" id="UP000192674">
    <property type="component" value="Unassembled WGS sequence"/>
</dbReference>
<sequence length="306" mass="32477">MTPTINCPAVRDKLPGIPSQAVEEVNRDLTLLDKQIAEANQRLVATQGQDGPNFVDNAILGPLKDKRTATIDRIAIAIGRNGARPTGLERLASCTLNNAKPGNGRNGGGAPATDAPLPGAQGPNFELAGNVGGIVQPASVTIEYRGNATSKVVAMPKFLKMITGDAKPTSRGPANARATWTCSGFTDRLSAKYVICPTGSQVMRVHDFPSCWDGRNTDSDNHRAHIAFPDSNTGACPAGTKAGPQLRISIAYDLPADVQQKGQYQLDSFPEENHKPFSDHNDFANVNSDQAMAKITDCVNTGKQCT</sequence>
<protein>
    <recommendedName>
        <fullName evidence="2">DUF1996 domain-containing protein</fullName>
    </recommendedName>
</protein>
<evidence type="ECO:0000313" key="4">
    <source>
        <dbReference type="Proteomes" id="UP000192674"/>
    </source>
</evidence>
<dbReference type="InterPro" id="IPR018535">
    <property type="entry name" value="DUF1996"/>
</dbReference>
<dbReference type="Pfam" id="PF09362">
    <property type="entry name" value="DUF1996"/>
    <property type="match status" value="1"/>
</dbReference>
<keyword evidence="4" id="KW-1185">Reference proteome</keyword>
<gene>
    <name evidence="3" type="ORF">SAMN05661093_09608</name>
</gene>
<evidence type="ECO:0000313" key="3">
    <source>
        <dbReference type="EMBL" id="SMD26030.1"/>
    </source>
</evidence>
<dbReference type="RefSeq" id="WP_160097230.1">
    <property type="nucleotide sequence ID" value="NZ_FWXV01000012.1"/>
</dbReference>
<dbReference type="AlphaFoldDB" id="A0A1Y5Y808"/>
<dbReference type="PANTHER" id="PTHR43662:SF3">
    <property type="entry name" value="DOMAIN PROTEIN, PUTATIVE (AFU_ORTHOLOGUE AFUA_6G11970)-RELATED"/>
    <property type="match status" value="1"/>
</dbReference>
<evidence type="ECO:0000259" key="2">
    <source>
        <dbReference type="Pfam" id="PF09362"/>
    </source>
</evidence>
<proteinExistence type="predicted"/>
<reference evidence="3 4" key="1">
    <citation type="submission" date="2017-04" db="EMBL/GenBank/DDBJ databases">
        <authorList>
            <person name="Afonso C.L."/>
            <person name="Miller P.J."/>
            <person name="Scott M.A."/>
            <person name="Spackman E."/>
            <person name="Goraichik I."/>
            <person name="Dimitrov K.M."/>
            <person name="Suarez D.L."/>
            <person name="Swayne D.E."/>
        </authorList>
    </citation>
    <scope>NUCLEOTIDE SEQUENCE [LARGE SCALE GENOMIC DNA]</scope>
    <source>
        <strain evidence="3 4">DSM 43828</strain>
    </source>
</reference>
<accession>A0A1Y5Y808</accession>